<dbReference type="Gene3D" id="3.30.1490.480">
    <property type="entry name" value="Endolytic murein transglycosylase"/>
    <property type="match status" value="1"/>
</dbReference>
<dbReference type="GO" id="GO:0009252">
    <property type="term" value="P:peptidoglycan biosynthetic process"/>
    <property type="evidence" value="ECO:0007669"/>
    <property type="project" value="UniProtKB-UniRule"/>
</dbReference>
<dbReference type="STRING" id="426701.SAMN04488098_10698"/>
<gene>
    <name evidence="7" type="primary">mltG</name>
    <name evidence="8" type="ORF">SAMN04488098_10698</name>
</gene>
<evidence type="ECO:0000256" key="7">
    <source>
        <dbReference type="HAMAP-Rule" id="MF_02065"/>
    </source>
</evidence>
<evidence type="ECO:0000256" key="6">
    <source>
        <dbReference type="ARBA" id="ARBA00023316"/>
    </source>
</evidence>
<dbReference type="RefSeq" id="WP_091268693.1">
    <property type="nucleotide sequence ID" value="NZ_FNFK01000069.1"/>
</dbReference>
<keyword evidence="1 7" id="KW-1003">Cell membrane</keyword>
<dbReference type="HAMAP" id="MF_02065">
    <property type="entry name" value="MltG"/>
    <property type="match status" value="1"/>
</dbReference>
<comment type="function">
    <text evidence="7">Functions as a peptidoglycan terminase that cleaves nascent peptidoglycan strands endolytically to terminate their elongation.</text>
</comment>
<comment type="catalytic activity">
    <reaction evidence="7">
        <text>a peptidoglycan chain = a peptidoglycan chain with N-acetyl-1,6-anhydromuramyl-[peptide] at the reducing end + a peptidoglycan chain with N-acetylglucosamine at the non-reducing end.</text>
        <dbReference type="EC" id="4.2.2.29"/>
    </reaction>
</comment>
<evidence type="ECO:0000256" key="4">
    <source>
        <dbReference type="ARBA" id="ARBA00023136"/>
    </source>
</evidence>
<dbReference type="GO" id="GO:0005886">
    <property type="term" value="C:plasma membrane"/>
    <property type="evidence" value="ECO:0007669"/>
    <property type="project" value="UniProtKB-SubCell"/>
</dbReference>
<dbReference type="EMBL" id="FNFK01000069">
    <property type="protein sequence ID" value="SDK81451.1"/>
    <property type="molecule type" value="Genomic_DNA"/>
</dbReference>
<keyword evidence="9" id="KW-1185">Reference proteome</keyword>
<dbReference type="AlphaFoldDB" id="A0A1G9EZG0"/>
<keyword evidence="4 7" id="KW-0472">Membrane</keyword>
<evidence type="ECO:0000256" key="5">
    <source>
        <dbReference type="ARBA" id="ARBA00023239"/>
    </source>
</evidence>
<evidence type="ECO:0000313" key="9">
    <source>
        <dbReference type="Proteomes" id="UP000199433"/>
    </source>
</evidence>
<proteinExistence type="inferred from homology"/>
<protein>
    <recommendedName>
        <fullName evidence="7">Endolytic murein transglycosylase</fullName>
        <ecNumber evidence="7">4.2.2.29</ecNumber>
    </recommendedName>
    <alternativeName>
        <fullName evidence="7">Peptidoglycan lytic transglycosylase</fullName>
    </alternativeName>
    <alternativeName>
        <fullName evidence="7">Peptidoglycan polymerization terminase</fullName>
    </alternativeName>
</protein>
<evidence type="ECO:0000256" key="2">
    <source>
        <dbReference type="ARBA" id="ARBA00022692"/>
    </source>
</evidence>
<feature type="transmembrane region" description="Helical" evidence="7">
    <location>
        <begin position="12"/>
        <end position="36"/>
    </location>
</feature>
<keyword evidence="2 7" id="KW-0812">Transmembrane</keyword>
<dbReference type="PANTHER" id="PTHR30518:SF2">
    <property type="entry name" value="ENDOLYTIC MUREIN TRANSGLYCOSYLASE"/>
    <property type="match status" value="1"/>
</dbReference>
<comment type="similarity">
    <text evidence="7">Belongs to the transglycosylase MltG family.</text>
</comment>
<dbReference type="Proteomes" id="UP000199433">
    <property type="component" value="Unassembled WGS sequence"/>
</dbReference>
<dbReference type="GO" id="GO:0008932">
    <property type="term" value="F:lytic endotransglycosylase activity"/>
    <property type="evidence" value="ECO:0007669"/>
    <property type="project" value="UniProtKB-UniRule"/>
</dbReference>
<dbReference type="EC" id="4.2.2.29" evidence="7"/>
<dbReference type="OrthoDB" id="9814591at2"/>
<evidence type="ECO:0000256" key="1">
    <source>
        <dbReference type="ARBA" id="ARBA00022475"/>
    </source>
</evidence>
<sequence length="361" mass="41695">MPNRQSTQTVRKIVLSIVSILIILLIILVVSGYHYYTTSLEPLEAESNEDVPVEIPIGSSRTDIARILEENNIIRSAFVFNYHLRFTGEEGFQAGYYLFSPSMSTDEIVTYLQEGGTPITEESTGRLTIPEGYTIEQVAIVVENQTEYTTEEFFELVEDDAFLEASAERYPQLLEGALDLREETLYTLEGYLYPATYEVFADTTLEELVTQMLGRMNQVMEQYYAEIEERETTVHEILTMASFIEREGITYEDRELISGVFYNRLEINMPLQTDVSVTYALGEHQERITYDDLEVDSPYNLYKHRGLGPGPVNNPDEESIRASMNPAETDYMFFLADLSTRKIYFSETYEQHLEYQNKYLR</sequence>
<dbReference type="Pfam" id="PF02618">
    <property type="entry name" value="YceG"/>
    <property type="match status" value="1"/>
</dbReference>
<dbReference type="NCBIfam" id="TIGR00247">
    <property type="entry name" value="endolytic transglycosylase MltG"/>
    <property type="match status" value="1"/>
</dbReference>
<dbReference type="CDD" id="cd08010">
    <property type="entry name" value="MltG_like"/>
    <property type="match status" value="1"/>
</dbReference>
<keyword evidence="5 7" id="KW-0456">Lyase</keyword>
<dbReference type="GO" id="GO:0071555">
    <property type="term" value="P:cell wall organization"/>
    <property type="evidence" value="ECO:0007669"/>
    <property type="project" value="UniProtKB-KW"/>
</dbReference>
<organism evidence="8 9">
    <name type="scientific">Alkalibacterium thalassium</name>
    <dbReference type="NCBI Taxonomy" id="426701"/>
    <lineage>
        <taxon>Bacteria</taxon>
        <taxon>Bacillati</taxon>
        <taxon>Bacillota</taxon>
        <taxon>Bacilli</taxon>
        <taxon>Lactobacillales</taxon>
        <taxon>Carnobacteriaceae</taxon>
        <taxon>Alkalibacterium</taxon>
    </lineage>
</organism>
<keyword evidence="6 7" id="KW-0961">Cell wall biogenesis/degradation</keyword>
<reference evidence="9" key="1">
    <citation type="submission" date="2016-10" db="EMBL/GenBank/DDBJ databases">
        <authorList>
            <person name="Varghese N."/>
            <person name="Submissions S."/>
        </authorList>
    </citation>
    <scope>NUCLEOTIDE SEQUENCE [LARGE SCALE GENOMIC DNA]</scope>
    <source>
        <strain evidence="9">DSM 19181</strain>
    </source>
</reference>
<comment type="subcellular location">
    <subcellularLocation>
        <location evidence="7">Cell membrane</location>
        <topology evidence="7">Single-pass membrane protein</topology>
    </subcellularLocation>
</comment>
<accession>A0A1G9EZG0</accession>
<keyword evidence="3 7" id="KW-1133">Transmembrane helix</keyword>
<dbReference type="InterPro" id="IPR003770">
    <property type="entry name" value="MLTG-like"/>
</dbReference>
<dbReference type="PANTHER" id="PTHR30518">
    <property type="entry name" value="ENDOLYTIC MUREIN TRANSGLYCOSYLASE"/>
    <property type="match status" value="1"/>
</dbReference>
<name>A0A1G9EZG0_9LACT</name>
<feature type="site" description="Important for catalytic activity" evidence="7">
    <location>
        <position position="247"/>
    </location>
</feature>
<evidence type="ECO:0000313" key="8">
    <source>
        <dbReference type="EMBL" id="SDK81451.1"/>
    </source>
</evidence>
<evidence type="ECO:0000256" key="3">
    <source>
        <dbReference type="ARBA" id="ARBA00022989"/>
    </source>
</evidence>